<name>A0A642UX21_DIURU</name>
<dbReference type="PROSITE" id="PS01088">
    <property type="entry name" value="CAP_1"/>
    <property type="match status" value="1"/>
</dbReference>
<feature type="compositionally biased region" description="Basic residues" evidence="5">
    <location>
        <begin position="356"/>
        <end position="365"/>
    </location>
</feature>
<sequence>MSNEESSQFNVQGYNIVTILKRLEAATSRLEDISVHQNSLQNPHEVPGTVTVTPASKSIDQSPAAAAGGASKSVAGAPEEQLPPAVAKFEQFVQDVVDPWVKQSNLIDPQVAECATLLLDAFVSEVGLLKLATRTAKPDPSDPALVQALSPVNERVTSIGDIKDKNRPSPFFNHLSTIAEGAPVLGWVMSETPASWVDDFRDSASFYSNRVLKESKDRDDAKAHQEWVASFSRIFDELRAYVKEYQTTGIQWNPQGTSLAESLKTYGVPTPSATPHHSMSAPSGAPKAASAAASGGAAPPPPPPPPPADLFDAESKPEGGMSAVFDDLNRGEDITKGLKKVDKSQMTHKNPELRNKKPLPPKKPAKFGTKPPSPPAAAVATGPKQKPAKVELIDTKWLVEGQYKADQPIVINAEKQQSIFIGHCADVTIQIKGKANAISVSETKNVAIVVDSLISGVDIIKSDKFALQVLEVVPTIYIDKCDQGTLYISQASIDSDIKIYSTCSTSVNINVPEQDDYVELAVPEQFEHQIKNGKLVTSVVEHKG</sequence>
<evidence type="ECO:0000256" key="4">
    <source>
        <dbReference type="RuleBase" id="RU000647"/>
    </source>
</evidence>
<evidence type="ECO:0000313" key="7">
    <source>
        <dbReference type="EMBL" id="KAA8907059.1"/>
    </source>
</evidence>
<dbReference type="InterPro" id="IPR018106">
    <property type="entry name" value="CAP_CS_N"/>
</dbReference>
<dbReference type="Gene3D" id="2.160.20.70">
    <property type="match status" value="1"/>
</dbReference>
<dbReference type="SUPFAM" id="SSF101278">
    <property type="entry name" value="N-terminal domain of adenylylcyclase associated protein, CAP"/>
    <property type="match status" value="1"/>
</dbReference>
<evidence type="ECO:0000256" key="2">
    <source>
        <dbReference type="ARBA" id="ARBA00054756"/>
    </source>
</evidence>
<dbReference type="SUPFAM" id="SSF69340">
    <property type="entry name" value="C-terminal domain of adenylylcyclase associated protein"/>
    <property type="match status" value="1"/>
</dbReference>
<dbReference type="PROSITE" id="PS51329">
    <property type="entry name" value="C_CAP_COFACTOR_C"/>
    <property type="match status" value="1"/>
</dbReference>
<dbReference type="InterPro" id="IPR036222">
    <property type="entry name" value="CAP_N_sf"/>
</dbReference>
<dbReference type="InterPro" id="IPR016098">
    <property type="entry name" value="CAP/MinC_C"/>
</dbReference>
<dbReference type="PANTHER" id="PTHR10652">
    <property type="entry name" value="ADENYLYL CYCLASE-ASSOCIATED PROTEIN"/>
    <property type="match status" value="1"/>
</dbReference>
<feature type="compositionally biased region" description="Basic and acidic residues" evidence="5">
    <location>
        <begin position="327"/>
        <end position="355"/>
    </location>
</feature>
<dbReference type="OrthoDB" id="77251at2759"/>
<dbReference type="OMA" id="KSQQTHK"/>
<dbReference type="InterPro" id="IPR006599">
    <property type="entry name" value="CARP_motif"/>
</dbReference>
<dbReference type="InterPro" id="IPR053950">
    <property type="entry name" value="CAP_N"/>
</dbReference>
<dbReference type="InterPro" id="IPR013912">
    <property type="entry name" value="Adenylate_cyclase-assoc_CAP_C"/>
</dbReference>
<evidence type="ECO:0000313" key="8">
    <source>
        <dbReference type="Proteomes" id="UP000449547"/>
    </source>
</evidence>
<feature type="compositionally biased region" description="Low complexity" evidence="5">
    <location>
        <begin position="62"/>
        <end position="77"/>
    </location>
</feature>
<feature type="compositionally biased region" description="Pro residues" evidence="5">
    <location>
        <begin position="298"/>
        <end position="308"/>
    </location>
</feature>
<evidence type="ECO:0000259" key="6">
    <source>
        <dbReference type="PROSITE" id="PS51329"/>
    </source>
</evidence>
<dbReference type="InterPro" id="IPR013992">
    <property type="entry name" value="Adenylate_cyclase-assoc_CAP_N"/>
</dbReference>
<dbReference type="InterPro" id="IPR036223">
    <property type="entry name" value="CAP_C_sf"/>
</dbReference>
<dbReference type="GO" id="GO:0019933">
    <property type="term" value="P:cAMP-mediated signaling"/>
    <property type="evidence" value="ECO:0007669"/>
    <property type="project" value="TreeGrafter"/>
</dbReference>
<feature type="compositionally biased region" description="Low complexity" evidence="5">
    <location>
        <begin position="280"/>
        <end position="297"/>
    </location>
</feature>
<feature type="domain" description="C-CAP/cofactor C-like" evidence="6">
    <location>
        <begin position="383"/>
        <end position="524"/>
    </location>
</feature>
<gene>
    <name evidence="7" type="ORF">DIURU_000743</name>
</gene>
<feature type="region of interest" description="Disordered" evidence="5">
    <location>
        <begin position="40"/>
        <end position="78"/>
    </location>
</feature>
<accession>A0A642UX21</accession>
<evidence type="ECO:0000256" key="3">
    <source>
        <dbReference type="ARBA" id="ARBA00072052"/>
    </source>
</evidence>
<dbReference type="FunFam" id="1.25.40.330:FF:000001">
    <property type="entry name" value="Adenylyl cyclase-associated protein"/>
    <property type="match status" value="1"/>
</dbReference>
<dbReference type="InterPro" id="IPR001837">
    <property type="entry name" value="Adenylate_cyclase-assoc_CAP"/>
</dbReference>
<dbReference type="GO" id="GO:0003779">
    <property type="term" value="F:actin binding"/>
    <property type="evidence" value="ECO:0007669"/>
    <property type="project" value="InterPro"/>
</dbReference>
<evidence type="ECO:0000256" key="1">
    <source>
        <dbReference type="ARBA" id="ARBA00007659"/>
    </source>
</evidence>
<dbReference type="RefSeq" id="XP_034014410.1">
    <property type="nucleotide sequence ID" value="XM_034159025.1"/>
</dbReference>
<dbReference type="GO" id="GO:0005737">
    <property type="term" value="C:cytoplasm"/>
    <property type="evidence" value="ECO:0007669"/>
    <property type="project" value="TreeGrafter"/>
</dbReference>
<dbReference type="Proteomes" id="UP000449547">
    <property type="component" value="Unassembled WGS sequence"/>
</dbReference>
<comment type="function">
    <text evidence="2">The N-terminal domain binds to adenylyl cyclase, thereby enabling adenylyl cyclase to be activated by upstream regulatory signals, such as Ras. The C-terminal domain is required for normal cellular morphology and growth control.</text>
</comment>
<dbReference type="Pfam" id="PF08603">
    <property type="entry name" value="CAP_C"/>
    <property type="match status" value="1"/>
</dbReference>
<dbReference type="GO" id="GO:0007015">
    <property type="term" value="P:actin filament organization"/>
    <property type="evidence" value="ECO:0007669"/>
    <property type="project" value="TreeGrafter"/>
</dbReference>
<proteinExistence type="inferred from homology"/>
<dbReference type="GeneID" id="54779396"/>
<dbReference type="VEuPathDB" id="FungiDB:DIURU_000743"/>
<reference evidence="7 8" key="1">
    <citation type="submission" date="2019-07" db="EMBL/GenBank/DDBJ databases">
        <title>Genome assembly of two rare yeast pathogens: Diutina rugosa and Trichomonascus ciferrii.</title>
        <authorList>
            <person name="Mixao V."/>
            <person name="Saus E."/>
            <person name="Hansen A."/>
            <person name="Lass-Flor C."/>
            <person name="Gabaldon T."/>
        </authorList>
    </citation>
    <scope>NUCLEOTIDE SEQUENCE [LARGE SCALE GENOMIC DNA]</scope>
    <source>
        <strain evidence="7 8">CBS 613</strain>
    </source>
</reference>
<feature type="compositionally biased region" description="Polar residues" evidence="5">
    <location>
        <begin position="50"/>
        <end position="61"/>
    </location>
</feature>
<feature type="region of interest" description="Disordered" evidence="5">
    <location>
        <begin position="265"/>
        <end position="385"/>
    </location>
</feature>
<protein>
    <recommendedName>
        <fullName evidence="3 4">Adenylyl cyclase-associated protein</fullName>
    </recommendedName>
</protein>
<dbReference type="Pfam" id="PF21938">
    <property type="entry name" value="CAP_N"/>
    <property type="match status" value="1"/>
</dbReference>
<dbReference type="PANTHER" id="PTHR10652:SF0">
    <property type="entry name" value="ADENYLYL CYCLASE-ASSOCIATED PROTEIN"/>
    <property type="match status" value="1"/>
</dbReference>
<dbReference type="InterPro" id="IPR017901">
    <property type="entry name" value="C-CAP_CF_C-like"/>
</dbReference>
<evidence type="ECO:0000256" key="5">
    <source>
        <dbReference type="SAM" id="MobiDB-lite"/>
    </source>
</evidence>
<dbReference type="GO" id="GO:0008179">
    <property type="term" value="F:adenylate cyclase binding"/>
    <property type="evidence" value="ECO:0007669"/>
    <property type="project" value="TreeGrafter"/>
</dbReference>
<comment type="caution">
    <text evidence="7">The sequence shown here is derived from an EMBL/GenBank/DDBJ whole genome shotgun (WGS) entry which is preliminary data.</text>
</comment>
<comment type="similarity">
    <text evidence="1 4">Belongs to the CAP family.</text>
</comment>
<keyword evidence="8" id="KW-1185">Reference proteome</keyword>
<organism evidence="7 8">
    <name type="scientific">Diutina rugosa</name>
    <name type="common">Yeast</name>
    <name type="synonym">Candida rugosa</name>
    <dbReference type="NCBI Taxonomy" id="5481"/>
    <lineage>
        <taxon>Eukaryota</taxon>
        <taxon>Fungi</taxon>
        <taxon>Dikarya</taxon>
        <taxon>Ascomycota</taxon>
        <taxon>Saccharomycotina</taxon>
        <taxon>Pichiomycetes</taxon>
        <taxon>Debaryomycetaceae</taxon>
        <taxon>Diutina</taxon>
    </lineage>
</organism>
<dbReference type="EMBL" id="SWFT01000027">
    <property type="protein sequence ID" value="KAA8907059.1"/>
    <property type="molecule type" value="Genomic_DNA"/>
</dbReference>
<dbReference type="AlphaFoldDB" id="A0A642UX21"/>
<dbReference type="SMART" id="SM00673">
    <property type="entry name" value="CARP"/>
    <property type="match status" value="2"/>
</dbReference>
<dbReference type="Pfam" id="PF01213">
    <property type="entry name" value="CAP_N-CM"/>
    <property type="match status" value="1"/>
</dbReference>
<dbReference type="Gene3D" id="1.25.40.330">
    <property type="entry name" value="Adenylate cyclase-associated CAP, N-terminal domain"/>
    <property type="match status" value="1"/>
</dbReference>